<evidence type="ECO:0000313" key="2">
    <source>
        <dbReference type="EMBL" id="GAA0166965.1"/>
    </source>
</evidence>
<dbReference type="Proteomes" id="UP001454036">
    <property type="component" value="Unassembled WGS sequence"/>
</dbReference>
<dbReference type="AlphaFoldDB" id="A0AAV3QTT4"/>
<protein>
    <submittedName>
        <fullName evidence="2">Uncharacterized protein</fullName>
    </submittedName>
</protein>
<comment type="caution">
    <text evidence="2">The sequence shown here is derived from an EMBL/GenBank/DDBJ whole genome shotgun (WGS) entry which is preliminary data.</text>
</comment>
<gene>
    <name evidence="2" type="ORF">LIER_22005</name>
</gene>
<proteinExistence type="predicted"/>
<evidence type="ECO:0000313" key="3">
    <source>
        <dbReference type="Proteomes" id="UP001454036"/>
    </source>
</evidence>
<name>A0AAV3QTT4_LITER</name>
<accession>A0AAV3QTT4</accession>
<feature type="compositionally biased region" description="Basic and acidic residues" evidence="1">
    <location>
        <begin position="14"/>
        <end position="35"/>
    </location>
</feature>
<keyword evidence="3" id="KW-1185">Reference proteome</keyword>
<reference evidence="2 3" key="1">
    <citation type="submission" date="2024-01" db="EMBL/GenBank/DDBJ databases">
        <title>The complete chloroplast genome sequence of Lithospermum erythrorhizon: insights into the phylogenetic relationship among Boraginaceae species and the maternal lineages of purple gromwells.</title>
        <authorList>
            <person name="Okada T."/>
            <person name="Watanabe K."/>
        </authorList>
    </citation>
    <scope>NUCLEOTIDE SEQUENCE [LARGE SCALE GENOMIC DNA]</scope>
</reference>
<dbReference type="EMBL" id="BAABME010005918">
    <property type="protein sequence ID" value="GAA0166965.1"/>
    <property type="molecule type" value="Genomic_DNA"/>
</dbReference>
<organism evidence="2 3">
    <name type="scientific">Lithospermum erythrorhizon</name>
    <name type="common">Purple gromwell</name>
    <name type="synonym">Lithospermum officinale var. erythrorhizon</name>
    <dbReference type="NCBI Taxonomy" id="34254"/>
    <lineage>
        <taxon>Eukaryota</taxon>
        <taxon>Viridiplantae</taxon>
        <taxon>Streptophyta</taxon>
        <taxon>Embryophyta</taxon>
        <taxon>Tracheophyta</taxon>
        <taxon>Spermatophyta</taxon>
        <taxon>Magnoliopsida</taxon>
        <taxon>eudicotyledons</taxon>
        <taxon>Gunneridae</taxon>
        <taxon>Pentapetalae</taxon>
        <taxon>asterids</taxon>
        <taxon>lamiids</taxon>
        <taxon>Boraginales</taxon>
        <taxon>Boraginaceae</taxon>
        <taxon>Boraginoideae</taxon>
        <taxon>Lithospermeae</taxon>
        <taxon>Lithospermum</taxon>
    </lineage>
</organism>
<feature type="region of interest" description="Disordered" evidence="1">
    <location>
        <begin position="1"/>
        <end position="36"/>
    </location>
</feature>
<sequence>MEELLQSKFSSKKVSHDFDPSFKEASHGPRGKASERASVYGQHMGNNPLMLKFHLTIIRILTGSIIMIISGNRANVVEPYHKNRDDLFRSARNKQEINKEVAQDPKSGLLDNEYCKFRCSSIPISL</sequence>
<evidence type="ECO:0000256" key="1">
    <source>
        <dbReference type="SAM" id="MobiDB-lite"/>
    </source>
</evidence>